<dbReference type="RefSeq" id="WP_179980995.1">
    <property type="nucleotide sequence ID" value="NZ_LT608333.1"/>
</dbReference>
<dbReference type="Pfam" id="PF13801">
    <property type="entry name" value="Metal_resist"/>
    <property type="match status" value="1"/>
</dbReference>
<feature type="region of interest" description="Disordered" evidence="1">
    <location>
        <begin position="177"/>
        <end position="204"/>
    </location>
</feature>
<name>A0A212L981_9BACT</name>
<accession>A0A212L981</accession>
<dbReference type="InterPro" id="IPR025961">
    <property type="entry name" value="Metal_resist"/>
</dbReference>
<evidence type="ECO:0008006" key="4">
    <source>
        <dbReference type="Google" id="ProtNLM"/>
    </source>
</evidence>
<dbReference type="EMBL" id="FMJC01000002">
    <property type="protein sequence ID" value="SCM74070.1"/>
    <property type="molecule type" value="Genomic_DNA"/>
</dbReference>
<evidence type="ECO:0000256" key="2">
    <source>
        <dbReference type="SAM" id="SignalP"/>
    </source>
</evidence>
<proteinExistence type="predicted"/>
<dbReference type="AlphaFoldDB" id="A0A212L981"/>
<keyword evidence="2" id="KW-0732">Signal</keyword>
<evidence type="ECO:0000256" key="1">
    <source>
        <dbReference type="SAM" id="MobiDB-lite"/>
    </source>
</evidence>
<evidence type="ECO:0000313" key="3">
    <source>
        <dbReference type="EMBL" id="SCM74070.1"/>
    </source>
</evidence>
<gene>
    <name evidence="3" type="ORF">KL86DES1_21714</name>
</gene>
<feature type="chain" id="PRO_5012397387" description="Zinc resistance-associated protein" evidence="2">
    <location>
        <begin position="28"/>
        <end position="204"/>
    </location>
</feature>
<sequence>MKTSKLASTTAALALVALLGTAGIASSAPAEVPAPPVAGQMGPHMGPHMNLTPEQMNALQDIHKEFGPKMQPLFQQKYGKQAEINALLYQGVKPDDPRIVALQKDVKDVDGKLYQLDGAMRKQMQDKGVPYMGGHGMAGGMGDCPGMGGRGMMGPRGGHGGPGNHGGYGMHGGPGNHGGYGMQGGPGMGMMDQPAGNAPDAKTN</sequence>
<feature type="signal peptide" evidence="2">
    <location>
        <begin position="1"/>
        <end position="27"/>
    </location>
</feature>
<dbReference type="Gene3D" id="1.20.120.1490">
    <property type="match status" value="1"/>
</dbReference>
<feature type="compositionally biased region" description="Gly residues" evidence="1">
    <location>
        <begin position="177"/>
        <end position="188"/>
    </location>
</feature>
<reference evidence="3" key="1">
    <citation type="submission" date="2016-08" db="EMBL/GenBank/DDBJ databases">
        <authorList>
            <person name="Seilhamer J.J."/>
        </authorList>
    </citation>
    <scope>NUCLEOTIDE SEQUENCE</scope>
    <source>
        <strain evidence="3">86-1</strain>
    </source>
</reference>
<protein>
    <recommendedName>
        <fullName evidence="4">Zinc resistance-associated protein</fullName>
    </recommendedName>
</protein>
<organism evidence="3">
    <name type="scientific">uncultured Desulfovibrio sp</name>
    <dbReference type="NCBI Taxonomy" id="167968"/>
    <lineage>
        <taxon>Bacteria</taxon>
        <taxon>Pseudomonadati</taxon>
        <taxon>Thermodesulfobacteriota</taxon>
        <taxon>Desulfovibrionia</taxon>
        <taxon>Desulfovibrionales</taxon>
        <taxon>Desulfovibrionaceae</taxon>
        <taxon>Desulfovibrio</taxon>
        <taxon>environmental samples</taxon>
    </lineage>
</organism>